<dbReference type="PANTHER" id="PTHR46032:SF5">
    <property type="entry name" value="ST3 BETA-GALACTOSIDE ALPHA-2,3-SIALYLTRANSFERASE 8"/>
    <property type="match status" value="1"/>
</dbReference>
<reference evidence="17 18" key="1">
    <citation type="submission" date="2021-05" db="EMBL/GenBank/DDBJ databases">
        <authorList>
            <person name="Zahm M."/>
            <person name="Klopp C."/>
            <person name="Cabau C."/>
            <person name="Kuhl H."/>
            <person name="Suciu R."/>
            <person name="Ciorpac M."/>
            <person name="Holostenco D."/>
            <person name="Gessner J."/>
            <person name="Wuertz S."/>
            <person name="Hohne C."/>
            <person name="Stock M."/>
            <person name="Gislard M."/>
            <person name="Lluch J."/>
            <person name="Milhes M."/>
            <person name="Lampietro C."/>
            <person name="Lopez Roques C."/>
            <person name="Donnadieu C."/>
            <person name="Du K."/>
            <person name="Schartl M."/>
            <person name="Guiguen Y."/>
        </authorList>
    </citation>
    <scope>NUCLEOTIDE SEQUENCE [LARGE SCALE GENOMIC DNA]</scope>
    <source>
        <strain evidence="17">Hh-F2</strain>
        <tissue evidence="17">Blood</tissue>
    </source>
</reference>
<proteinExistence type="inferred from homology"/>
<keyword evidence="9" id="KW-0735">Signal-anchor</keyword>
<evidence type="ECO:0000256" key="14">
    <source>
        <dbReference type="ARBA" id="ARBA00039107"/>
    </source>
</evidence>
<keyword evidence="8" id="KW-0812">Transmembrane</keyword>
<dbReference type="PANTHER" id="PTHR46032">
    <property type="entry name" value="ALPHA-2,3-SIALYLTRANSFERASE ST3GAL I ISOFORM X1"/>
    <property type="match status" value="1"/>
</dbReference>
<evidence type="ECO:0000256" key="1">
    <source>
        <dbReference type="ARBA" id="ARBA00004447"/>
    </source>
</evidence>
<evidence type="ECO:0000256" key="8">
    <source>
        <dbReference type="ARBA" id="ARBA00022692"/>
    </source>
</evidence>
<evidence type="ECO:0000256" key="11">
    <source>
        <dbReference type="ARBA" id="ARBA00023034"/>
    </source>
</evidence>
<evidence type="ECO:0000256" key="16">
    <source>
        <dbReference type="ARBA" id="ARBA00042991"/>
    </source>
</evidence>
<evidence type="ECO:0000313" key="18">
    <source>
        <dbReference type="Proteomes" id="UP001369086"/>
    </source>
</evidence>
<gene>
    <name evidence="17" type="ORF">HHUSO_G28640</name>
</gene>
<dbReference type="PIRSF" id="PIRSF005557">
    <property type="entry name" value="Sialyl_trans"/>
    <property type="match status" value="1"/>
</dbReference>
<evidence type="ECO:0000313" key="17">
    <source>
        <dbReference type="EMBL" id="KAK6471705.1"/>
    </source>
</evidence>
<evidence type="ECO:0000256" key="12">
    <source>
        <dbReference type="ARBA" id="ARBA00023136"/>
    </source>
</evidence>
<comment type="pathway">
    <text evidence="3">Protein modification; protein glycosylation.</text>
</comment>
<dbReference type="Proteomes" id="UP001369086">
    <property type="component" value="Unassembled WGS sequence"/>
</dbReference>
<dbReference type="InterPro" id="IPR001675">
    <property type="entry name" value="Glyco_trans_29"/>
</dbReference>
<keyword evidence="13" id="KW-0325">Glycoprotein</keyword>
<evidence type="ECO:0000256" key="4">
    <source>
        <dbReference type="ARBA" id="ARBA00006003"/>
    </source>
</evidence>
<comment type="similarity">
    <text evidence="4">Belongs to the glycosyltransferase 29 family.</text>
</comment>
<name>A0ABR0YGE3_HUSHU</name>
<keyword evidence="10" id="KW-1133">Transmembrane helix</keyword>
<keyword evidence="12" id="KW-0472">Membrane</keyword>
<evidence type="ECO:0000256" key="10">
    <source>
        <dbReference type="ARBA" id="ARBA00022989"/>
    </source>
</evidence>
<evidence type="ECO:0000256" key="15">
    <source>
        <dbReference type="ARBA" id="ARBA00042448"/>
    </source>
</evidence>
<keyword evidence="11" id="KW-0333">Golgi apparatus</keyword>
<evidence type="ECO:0000256" key="3">
    <source>
        <dbReference type="ARBA" id="ARBA00004922"/>
    </source>
</evidence>
<protein>
    <recommendedName>
        <fullName evidence="14">beta-galactoside alpha-2,3-sialyltransferase</fullName>
        <ecNumber evidence="14">2.4.3.4</ecNumber>
    </recommendedName>
    <alternativeName>
        <fullName evidence="16">Gal-NAc6S</fullName>
    </alternativeName>
    <alternativeName>
        <fullName evidence="15">Gal-beta-1,3-GalNAc-alpha-2,3-sialyltransferase</fullName>
    </alternativeName>
</protein>
<dbReference type="EMBL" id="JAHFZB010000030">
    <property type="protein sequence ID" value="KAK6471705.1"/>
    <property type="molecule type" value="Genomic_DNA"/>
</dbReference>
<dbReference type="Pfam" id="PF00777">
    <property type="entry name" value="Glyco_transf_29"/>
    <property type="match status" value="1"/>
</dbReference>
<keyword evidence="7" id="KW-0808">Transferase</keyword>
<dbReference type="InterPro" id="IPR038578">
    <property type="entry name" value="GT29-like_sf"/>
</dbReference>
<dbReference type="InterPro" id="IPR012163">
    <property type="entry name" value="Sialyl_trans"/>
</dbReference>
<evidence type="ECO:0000256" key="9">
    <source>
        <dbReference type="ARBA" id="ARBA00022968"/>
    </source>
</evidence>
<evidence type="ECO:0000256" key="7">
    <source>
        <dbReference type="ARBA" id="ARBA00022679"/>
    </source>
</evidence>
<comment type="subcellular location">
    <subcellularLocation>
        <location evidence="1">Golgi apparatus</location>
        <location evidence="1">Golgi stack membrane</location>
        <topology evidence="1">Single-pass type II membrane protein</topology>
    </subcellularLocation>
    <subcellularLocation>
        <location evidence="2">Secreted</location>
    </subcellularLocation>
</comment>
<accession>A0ABR0YGE3</accession>
<dbReference type="CDD" id="cd23966">
    <property type="entry name" value="GT29_ST3GAL1_2"/>
    <property type="match status" value="1"/>
</dbReference>
<dbReference type="EC" id="2.4.3.4" evidence="14"/>
<dbReference type="InterPro" id="IPR051757">
    <property type="entry name" value="Beta-gal_alpha2-3_sialyltrans"/>
</dbReference>
<organism evidence="17 18">
    <name type="scientific">Huso huso</name>
    <name type="common">Beluga</name>
    <name type="synonym">Acipenser huso</name>
    <dbReference type="NCBI Taxonomy" id="61971"/>
    <lineage>
        <taxon>Eukaryota</taxon>
        <taxon>Metazoa</taxon>
        <taxon>Chordata</taxon>
        <taxon>Craniata</taxon>
        <taxon>Vertebrata</taxon>
        <taxon>Euteleostomi</taxon>
        <taxon>Actinopterygii</taxon>
        <taxon>Chondrostei</taxon>
        <taxon>Acipenseriformes</taxon>
        <taxon>Acipenseridae</taxon>
        <taxon>Huso</taxon>
    </lineage>
</organism>
<evidence type="ECO:0000256" key="13">
    <source>
        <dbReference type="ARBA" id="ARBA00023180"/>
    </source>
</evidence>
<evidence type="ECO:0000256" key="2">
    <source>
        <dbReference type="ARBA" id="ARBA00004613"/>
    </source>
</evidence>
<keyword evidence="6" id="KW-0328">Glycosyltransferase</keyword>
<evidence type="ECO:0000256" key="6">
    <source>
        <dbReference type="ARBA" id="ARBA00022676"/>
    </source>
</evidence>
<sequence>MHCKRRMCSGLAIFLLTAALIVVYMQMNHYNFIVHTDSTHIKELLSESNQTFTTVPPESPRACSCTKCISEKGVSAWFDKRFNSSTQPLLTAKDDNLPQPALSWWLALQQSHIDVKVNEVVAEVFAVLPGTDQDMTGDPSQCRRCAVVGNSGNLRGSIYGNLIDSHDVVMRMNKAVTSGFESDVGRKTTHHFLYPESAIDLPADVHLVLVPFKTLDLQWIASALSTGQITKTYMEVKQFIKADKDKVMVISPAFLKYVNDKWTEHHGRYPSTGMLAVIFALHTCDEVSVFGYGADVNGNWHHYWEENKYASAFRKTGVHSADFETETLKKLVEEGKIRLYTPERTARPINKYIRKT</sequence>
<keyword evidence="18" id="KW-1185">Reference proteome</keyword>
<dbReference type="Gene3D" id="3.90.1480.20">
    <property type="entry name" value="Glycosyl transferase family 29"/>
    <property type="match status" value="1"/>
</dbReference>
<evidence type="ECO:0000256" key="5">
    <source>
        <dbReference type="ARBA" id="ARBA00022525"/>
    </source>
</evidence>
<keyword evidence="5" id="KW-0964">Secreted</keyword>
<comment type="caution">
    <text evidence="17">The sequence shown here is derived from an EMBL/GenBank/DDBJ whole genome shotgun (WGS) entry which is preliminary data.</text>
</comment>